<organism evidence="1">
    <name type="scientific">uncultured Desulfobacterium sp</name>
    <dbReference type="NCBI Taxonomy" id="201089"/>
    <lineage>
        <taxon>Bacteria</taxon>
        <taxon>Pseudomonadati</taxon>
        <taxon>Thermodesulfobacteriota</taxon>
        <taxon>Desulfobacteria</taxon>
        <taxon>Desulfobacterales</taxon>
        <taxon>Desulfobacteriaceae</taxon>
        <taxon>Desulfobacterium</taxon>
        <taxon>environmental samples</taxon>
    </lineage>
</organism>
<gene>
    <name evidence="1" type="ORF">N47_E41250</name>
</gene>
<protein>
    <submittedName>
        <fullName evidence="1">Uncharacterized protein</fullName>
    </submittedName>
</protein>
<name>E1YKI0_9BACT</name>
<reference evidence="1" key="1">
    <citation type="journal article" date="2011" name="Environ. Microbiol.">
        <title>Genomic insights into the metabolic potential of the polycyclic aromatic hydrocarbon degrading sulfate-reducing Deltaproteobacterium N47.</title>
        <authorList>
            <person name="Bergmann F."/>
            <person name="Selesi D."/>
            <person name="Weinmaier T."/>
            <person name="Tischler P."/>
            <person name="Rattei T."/>
            <person name="Meckenstock R.U."/>
        </authorList>
    </citation>
    <scope>NUCLEOTIDE SEQUENCE</scope>
</reference>
<evidence type="ECO:0000313" key="1">
    <source>
        <dbReference type="EMBL" id="CBX30613.1"/>
    </source>
</evidence>
<accession>E1YKI0</accession>
<sequence>MNRKNYNKSMNPTPSKLRFLSLAGGGVGYFRRSAQTEKGDKNDVKKW</sequence>
<proteinExistence type="predicted"/>
<dbReference type="AlphaFoldDB" id="E1YKI0"/>
<dbReference type="EMBL" id="FR695877">
    <property type="protein sequence ID" value="CBX30613.1"/>
    <property type="molecule type" value="Genomic_DNA"/>
</dbReference>